<feature type="transmembrane region" description="Helical" evidence="12">
    <location>
        <begin position="121"/>
        <end position="138"/>
    </location>
</feature>
<comment type="similarity">
    <text evidence="2">Belongs to the cytochrome ubiquinol oxidase subunit 2 family.</text>
</comment>
<feature type="transmembrane region" description="Helical" evidence="12">
    <location>
        <begin position="81"/>
        <end position="100"/>
    </location>
</feature>
<accession>A0A3P1SH76</accession>
<keyword evidence="4" id="KW-1003">Cell membrane</keyword>
<evidence type="ECO:0000256" key="8">
    <source>
        <dbReference type="ARBA" id="ARBA00022982"/>
    </source>
</evidence>
<keyword evidence="9 12" id="KW-1133">Transmembrane helix</keyword>
<dbReference type="PANTHER" id="PTHR43141">
    <property type="entry name" value="CYTOCHROME BD2 SUBUNIT II"/>
    <property type="match status" value="1"/>
</dbReference>
<feature type="transmembrane region" description="Helical" evidence="12">
    <location>
        <begin position="215"/>
        <end position="236"/>
    </location>
</feature>
<dbReference type="AlphaFoldDB" id="A0A3P1SH76"/>
<evidence type="ECO:0000313" key="13">
    <source>
        <dbReference type="EMBL" id="RRC96357.1"/>
    </source>
</evidence>
<dbReference type="PANTHER" id="PTHR43141:SF5">
    <property type="entry name" value="CYTOCHROME BD-I UBIQUINOL OXIDASE SUBUNIT 2"/>
    <property type="match status" value="1"/>
</dbReference>
<feature type="transmembrane region" description="Helical" evidence="12">
    <location>
        <begin position="6"/>
        <end position="36"/>
    </location>
</feature>
<keyword evidence="5" id="KW-0349">Heme</keyword>
<dbReference type="GO" id="GO:0016682">
    <property type="term" value="F:oxidoreductase activity, acting on diphenols and related substances as donors, oxygen as acceptor"/>
    <property type="evidence" value="ECO:0007669"/>
    <property type="project" value="TreeGrafter"/>
</dbReference>
<evidence type="ECO:0000256" key="10">
    <source>
        <dbReference type="ARBA" id="ARBA00023004"/>
    </source>
</evidence>
<organism evidence="13 14">
    <name type="scientific">Schaalia canis</name>
    <dbReference type="NCBI Taxonomy" id="100469"/>
    <lineage>
        <taxon>Bacteria</taxon>
        <taxon>Bacillati</taxon>
        <taxon>Actinomycetota</taxon>
        <taxon>Actinomycetes</taxon>
        <taxon>Actinomycetales</taxon>
        <taxon>Actinomycetaceae</taxon>
        <taxon>Schaalia</taxon>
    </lineage>
</organism>
<dbReference type="GO" id="GO:0070069">
    <property type="term" value="C:cytochrome complex"/>
    <property type="evidence" value="ECO:0007669"/>
    <property type="project" value="TreeGrafter"/>
</dbReference>
<dbReference type="GO" id="GO:0019646">
    <property type="term" value="P:aerobic electron transport chain"/>
    <property type="evidence" value="ECO:0007669"/>
    <property type="project" value="TreeGrafter"/>
</dbReference>
<comment type="caution">
    <text evidence="13">The sequence shown here is derived from an EMBL/GenBank/DDBJ whole genome shotgun (WGS) entry which is preliminary data.</text>
</comment>
<dbReference type="Proteomes" id="UP000280444">
    <property type="component" value="Unassembled WGS sequence"/>
</dbReference>
<dbReference type="GO" id="GO:0005886">
    <property type="term" value="C:plasma membrane"/>
    <property type="evidence" value="ECO:0007669"/>
    <property type="project" value="UniProtKB-SubCell"/>
</dbReference>
<gene>
    <name evidence="13" type="primary">cydB</name>
    <name evidence="13" type="ORF">EII11_01530</name>
</gene>
<keyword evidence="6 12" id="KW-0812">Transmembrane</keyword>
<dbReference type="Pfam" id="PF02322">
    <property type="entry name" value="Cyt_bd_oxida_II"/>
    <property type="match status" value="1"/>
</dbReference>
<feature type="transmembrane region" description="Helical" evidence="12">
    <location>
        <begin position="273"/>
        <end position="296"/>
    </location>
</feature>
<keyword evidence="8" id="KW-0249">Electron transport</keyword>
<feature type="transmembrane region" description="Helical" evidence="12">
    <location>
        <begin position="242"/>
        <end position="261"/>
    </location>
</feature>
<evidence type="ECO:0000256" key="11">
    <source>
        <dbReference type="ARBA" id="ARBA00023136"/>
    </source>
</evidence>
<evidence type="ECO:0000256" key="9">
    <source>
        <dbReference type="ARBA" id="ARBA00022989"/>
    </source>
</evidence>
<evidence type="ECO:0000256" key="4">
    <source>
        <dbReference type="ARBA" id="ARBA00022475"/>
    </source>
</evidence>
<evidence type="ECO:0000256" key="1">
    <source>
        <dbReference type="ARBA" id="ARBA00004651"/>
    </source>
</evidence>
<comment type="subcellular location">
    <subcellularLocation>
        <location evidence="1">Cell membrane</location>
        <topology evidence="1">Multi-pass membrane protein</topology>
    </subcellularLocation>
</comment>
<keyword evidence="11 12" id="KW-0472">Membrane</keyword>
<proteinExistence type="inferred from homology"/>
<keyword evidence="14" id="KW-1185">Reference proteome</keyword>
<evidence type="ECO:0000256" key="12">
    <source>
        <dbReference type="SAM" id="Phobius"/>
    </source>
</evidence>
<evidence type="ECO:0000256" key="2">
    <source>
        <dbReference type="ARBA" id="ARBA00007543"/>
    </source>
</evidence>
<dbReference type="OrthoDB" id="9776710at2"/>
<evidence type="ECO:0000256" key="3">
    <source>
        <dbReference type="ARBA" id="ARBA00022448"/>
    </source>
</evidence>
<evidence type="ECO:0000256" key="6">
    <source>
        <dbReference type="ARBA" id="ARBA00022692"/>
    </source>
</evidence>
<name>A0A3P1SH76_9ACTO</name>
<dbReference type="RefSeq" id="WP_124867862.1">
    <property type="nucleotide sequence ID" value="NZ_RQZF01000001.1"/>
</dbReference>
<dbReference type="GO" id="GO:0046872">
    <property type="term" value="F:metal ion binding"/>
    <property type="evidence" value="ECO:0007669"/>
    <property type="project" value="UniProtKB-KW"/>
</dbReference>
<sequence length="375" mass="40402">MTLSILWFILIAVLWTGYLILEGFDFGVGMLLPVVAKDDRERTQATRTIGPHWDGNEVWLLTAGGATFAAFPEWYATMFSGMYLALFVILVLLILRISALEWRSKIASVKWRSTWDTMHTAAAYGVPLLLGVAFANLVQGMQIEVVDRAGQVIAPAEVAANLNTAAHQLTGGFFSLLTPFTLLGGLVVVAICFAHGAQFLALKTEGAVRKRSNDIAPAASVVATALAAVWVLWGQLAYSENLLAWIPLVIAALALIASAAFSQKAMRSEGKAFTFSAVAIAAAVAWIFSAMAPAVMKSSIDPAYSLTIEQASSTPSTLTVMTIVAVCFVPVVLAYTAWSYWVFRHRVSVNDVDTNAGLLPERIRIGHNFLTSTDA</sequence>
<keyword evidence="3" id="KW-0813">Transport</keyword>
<dbReference type="GO" id="GO:0009055">
    <property type="term" value="F:electron transfer activity"/>
    <property type="evidence" value="ECO:0007669"/>
    <property type="project" value="TreeGrafter"/>
</dbReference>
<dbReference type="NCBIfam" id="TIGR00203">
    <property type="entry name" value="cydB"/>
    <property type="match status" value="1"/>
</dbReference>
<evidence type="ECO:0000313" key="14">
    <source>
        <dbReference type="Proteomes" id="UP000280444"/>
    </source>
</evidence>
<keyword evidence="7" id="KW-0479">Metal-binding</keyword>
<evidence type="ECO:0000256" key="5">
    <source>
        <dbReference type="ARBA" id="ARBA00022617"/>
    </source>
</evidence>
<reference evidence="13 14" key="1">
    <citation type="submission" date="2018-11" db="EMBL/GenBank/DDBJ databases">
        <title>Genomes From Bacteria Associated with the Canine Oral Cavity: a Test Case for Automated Genome-Based Taxonomic Assignment.</title>
        <authorList>
            <person name="Coil D.A."/>
            <person name="Jospin G."/>
            <person name="Darling A.E."/>
            <person name="Wallis C."/>
            <person name="Davis I.J."/>
            <person name="Harris S."/>
            <person name="Eisen J.A."/>
            <person name="Holcombe L.J."/>
            <person name="O'Flynn C."/>
        </authorList>
    </citation>
    <scope>NUCLEOTIDE SEQUENCE [LARGE SCALE GENOMIC DNA]</scope>
    <source>
        <strain evidence="13 14">OH770</strain>
    </source>
</reference>
<evidence type="ECO:0000256" key="7">
    <source>
        <dbReference type="ARBA" id="ARBA00022723"/>
    </source>
</evidence>
<dbReference type="InterPro" id="IPR003317">
    <property type="entry name" value="Cyt-d_oxidase_su2"/>
</dbReference>
<feature type="transmembrane region" description="Helical" evidence="12">
    <location>
        <begin position="173"/>
        <end position="194"/>
    </location>
</feature>
<dbReference type="PIRSF" id="PIRSF000267">
    <property type="entry name" value="Cyt_oxidse_sub2"/>
    <property type="match status" value="1"/>
</dbReference>
<feature type="transmembrane region" description="Helical" evidence="12">
    <location>
        <begin position="316"/>
        <end position="338"/>
    </location>
</feature>
<dbReference type="EMBL" id="RQZF01000001">
    <property type="protein sequence ID" value="RRC96357.1"/>
    <property type="molecule type" value="Genomic_DNA"/>
</dbReference>
<protein>
    <submittedName>
        <fullName evidence="13">Cytochrome d ubiquinol oxidase subunit II</fullName>
    </submittedName>
</protein>
<keyword evidence="10" id="KW-0408">Iron</keyword>